<protein>
    <submittedName>
        <fullName evidence="2">Uncharacterized protein</fullName>
    </submittedName>
</protein>
<feature type="compositionally biased region" description="Polar residues" evidence="1">
    <location>
        <begin position="1"/>
        <end position="17"/>
    </location>
</feature>
<sequence length="361" mass="41641">MLEPNNSENQLHQIKPNTTEEKQDSSTLIVKERYVELLDLRNITSQSLECIKQNSNKESTREYSRTTGRYLSNYQEFNRITGQSLSRSKKVKKSITTAIIAERIVNKNLEIQRDRKYGESKLYNFPMDKINQMIAKRILETEDRISRENRILNQKSIRENQDVIKKLIKYLTKVTSSKSLQKLKVCKSTCIPDSFFTAQNTSMIQKQQENLIVVNNLKGNNDTNEEIANITDSKSSVEEFKTIINVTPISLIQPEDSGDKCLQTDAPILINKQIGAVVLNSNNPTKFTNTEELYYPSQDRATQFYEYLTCSDLFCLEWVNKHLFEIHLNPHGIIIDEKIRAVSEIVNHSSFLSNISVDCEL</sequence>
<dbReference type="Proteomes" id="UP001153636">
    <property type="component" value="Chromosome 8"/>
</dbReference>
<gene>
    <name evidence="2" type="ORF">PSYICH_LOCUS14880</name>
</gene>
<dbReference type="EMBL" id="OV651820">
    <property type="protein sequence ID" value="CAH1114444.1"/>
    <property type="molecule type" value="Genomic_DNA"/>
</dbReference>
<keyword evidence="3" id="KW-1185">Reference proteome</keyword>
<accession>A0A9P0D9J0</accession>
<name>A0A9P0D9J0_9CUCU</name>
<dbReference type="AlphaFoldDB" id="A0A9P0D9J0"/>
<reference evidence="2" key="1">
    <citation type="submission" date="2022-01" db="EMBL/GenBank/DDBJ databases">
        <authorList>
            <person name="King R."/>
        </authorList>
    </citation>
    <scope>NUCLEOTIDE SEQUENCE</scope>
</reference>
<proteinExistence type="predicted"/>
<organism evidence="2 3">
    <name type="scientific">Psylliodes chrysocephalus</name>
    <dbReference type="NCBI Taxonomy" id="3402493"/>
    <lineage>
        <taxon>Eukaryota</taxon>
        <taxon>Metazoa</taxon>
        <taxon>Ecdysozoa</taxon>
        <taxon>Arthropoda</taxon>
        <taxon>Hexapoda</taxon>
        <taxon>Insecta</taxon>
        <taxon>Pterygota</taxon>
        <taxon>Neoptera</taxon>
        <taxon>Endopterygota</taxon>
        <taxon>Coleoptera</taxon>
        <taxon>Polyphaga</taxon>
        <taxon>Cucujiformia</taxon>
        <taxon>Chrysomeloidea</taxon>
        <taxon>Chrysomelidae</taxon>
        <taxon>Galerucinae</taxon>
        <taxon>Alticini</taxon>
        <taxon>Psylliodes</taxon>
    </lineage>
</organism>
<feature type="region of interest" description="Disordered" evidence="1">
    <location>
        <begin position="1"/>
        <end position="26"/>
    </location>
</feature>
<dbReference type="OrthoDB" id="6755663at2759"/>
<evidence type="ECO:0000256" key="1">
    <source>
        <dbReference type="SAM" id="MobiDB-lite"/>
    </source>
</evidence>
<evidence type="ECO:0000313" key="2">
    <source>
        <dbReference type="EMBL" id="CAH1114444.1"/>
    </source>
</evidence>
<evidence type="ECO:0000313" key="3">
    <source>
        <dbReference type="Proteomes" id="UP001153636"/>
    </source>
</evidence>